<evidence type="ECO:0000256" key="1">
    <source>
        <dbReference type="ARBA" id="ARBA00001452"/>
    </source>
</evidence>
<evidence type="ECO:0000256" key="3">
    <source>
        <dbReference type="ARBA" id="ARBA00009699"/>
    </source>
</evidence>
<evidence type="ECO:0000256" key="10">
    <source>
        <dbReference type="PIRNR" id="PIRNR016302"/>
    </source>
</evidence>
<dbReference type="FunFam" id="1.50.10.20:FF:000006">
    <property type="entry name" value="Mannan endo-1,6-alpha-mannosidase"/>
    <property type="match status" value="1"/>
</dbReference>
<dbReference type="STRING" id="502779.C1H190"/>
<dbReference type="GO" id="GO:0008496">
    <property type="term" value="F:mannan endo-1,6-alpha-mannosidase activity"/>
    <property type="evidence" value="ECO:0007669"/>
    <property type="project" value="UniProtKB-UniRule"/>
</dbReference>
<evidence type="ECO:0000256" key="9">
    <source>
        <dbReference type="ARBA" id="ARBA00023295"/>
    </source>
</evidence>
<dbReference type="HOGENOM" id="CLU_025694_1_2_1"/>
<dbReference type="KEGG" id="pbl:PAAG_04534"/>
<dbReference type="Proteomes" id="UP000002059">
    <property type="component" value="Partially assembled WGS sequence"/>
</dbReference>
<dbReference type="GO" id="GO:0009272">
    <property type="term" value="P:fungal-type cell wall biogenesis"/>
    <property type="evidence" value="ECO:0007669"/>
    <property type="project" value="TreeGrafter"/>
</dbReference>
<dbReference type="GO" id="GO:0016052">
    <property type="term" value="P:carbohydrate catabolic process"/>
    <property type="evidence" value="ECO:0007669"/>
    <property type="project" value="InterPro"/>
</dbReference>
<reference evidence="14 15" key="1">
    <citation type="journal article" date="2011" name="PLoS Genet.">
        <title>Comparative genomic analysis of human fungal pathogens causing paracoccidioidomycosis.</title>
        <authorList>
            <person name="Desjardins C.A."/>
            <person name="Champion M.D."/>
            <person name="Holder J.W."/>
            <person name="Muszewska A."/>
            <person name="Goldberg J."/>
            <person name="Bailao A.M."/>
            <person name="Brigido M.M."/>
            <person name="Ferreira M.E."/>
            <person name="Garcia A.M."/>
            <person name="Grynberg M."/>
            <person name="Gujja S."/>
            <person name="Heiman D.I."/>
            <person name="Henn M.R."/>
            <person name="Kodira C.D."/>
            <person name="Leon-Narvaez H."/>
            <person name="Longo L.V."/>
            <person name="Ma L.J."/>
            <person name="Malavazi I."/>
            <person name="Matsuo A.L."/>
            <person name="Morais F.V."/>
            <person name="Pereira M."/>
            <person name="Rodriguez-Brito S."/>
            <person name="Sakthikumar S."/>
            <person name="Salem-Izacc S.M."/>
            <person name="Sykes S.M."/>
            <person name="Teixeira M.M."/>
            <person name="Vallejo M.C."/>
            <person name="Walter M.E."/>
            <person name="Yandava C."/>
            <person name="Young S."/>
            <person name="Zeng Q."/>
            <person name="Zucker J."/>
            <person name="Felipe M.S."/>
            <person name="Goldman G.H."/>
            <person name="Haas B.J."/>
            <person name="McEwen J.G."/>
            <person name="Nino-Vega G."/>
            <person name="Puccia R."/>
            <person name="San-Blas G."/>
            <person name="Soares C.M."/>
            <person name="Birren B.W."/>
            <person name="Cuomo C.A."/>
        </authorList>
    </citation>
    <scope>NUCLEOTIDE SEQUENCE [LARGE SCALE GENOMIC DNA]</scope>
    <source>
        <strain evidence="15">ATCC MYA-826 / Pb01</strain>
    </source>
</reference>
<dbReference type="Gene3D" id="1.50.10.20">
    <property type="match status" value="1"/>
</dbReference>
<dbReference type="InterPro" id="IPR014480">
    <property type="entry name" value="Mannan-1_6-alpha_mannosidase"/>
</dbReference>
<evidence type="ECO:0000313" key="14">
    <source>
        <dbReference type="EMBL" id="EEH33484.1"/>
    </source>
</evidence>
<comment type="catalytic activity">
    <reaction evidence="1 10">
        <text>Random hydrolysis of (1-&gt;6)-alpha-D-mannosidic linkages in unbranched (1-&gt;6)-mannans.</text>
        <dbReference type="EC" id="3.2.1.101"/>
    </reaction>
</comment>
<gene>
    <name evidence="14" type="ORF">PAAG_04534</name>
</gene>
<evidence type="ECO:0000313" key="15">
    <source>
        <dbReference type="Proteomes" id="UP000002059"/>
    </source>
</evidence>
<dbReference type="PIRSF" id="PIRSF016302">
    <property type="entry name" value="Man_a_manosd"/>
    <property type="match status" value="1"/>
</dbReference>
<keyword evidence="12" id="KW-0812">Transmembrane</keyword>
<comment type="similarity">
    <text evidence="3 10">Belongs to the glycosyl hydrolase 76 family.</text>
</comment>
<evidence type="ECO:0000256" key="6">
    <source>
        <dbReference type="ARBA" id="ARBA00022801"/>
    </source>
</evidence>
<accession>C1H190</accession>
<evidence type="ECO:0000256" key="5">
    <source>
        <dbReference type="ARBA" id="ARBA00022729"/>
    </source>
</evidence>
<dbReference type="OMA" id="GGAWWMV"/>
<dbReference type="GeneID" id="9096933"/>
<keyword evidence="8" id="KW-0325">Glycoprotein</keyword>
<proteinExistence type="inferred from homology"/>
<dbReference type="SUPFAM" id="SSF48208">
    <property type="entry name" value="Six-hairpin glycosidases"/>
    <property type="match status" value="1"/>
</dbReference>
<protein>
    <recommendedName>
        <fullName evidence="4 10">Mannan endo-1,6-alpha-mannosidase</fullName>
        <ecNumber evidence="4 10">3.2.1.101</ecNumber>
    </recommendedName>
</protein>
<keyword evidence="9 10" id="KW-0326">Glycosidase</keyword>
<evidence type="ECO:0000256" key="7">
    <source>
        <dbReference type="ARBA" id="ARBA00023136"/>
    </source>
</evidence>
<dbReference type="InterPro" id="IPR005198">
    <property type="entry name" value="Glyco_hydro_76"/>
</dbReference>
<keyword evidence="12" id="KW-1133">Transmembrane helix</keyword>
<feature type="chain" id="PRO_5002910264" description="Mannan endo-1,6-alpha-mannosidase" evidence="13">
    <location>
        <begin position="33"/>
        <end position="459"/>
    </location>
</feature>
<evidence type="ECO:0000256" key="8">
    <source>
        <dbReference type="ARBA" id="ARBA00023180"/>
    </source>
</evidence>
<dbReference type="GO" id="GO:0012505">
    <property type="term" value="C:endomembrane system"/>
    <property type="evidence" value="ECO:0007669"/>
    <property type="project" value="UniProtKB-SubCell"/>
</dbReference>
<dbReference type="OrthoDB" id="4187847at2759"/>
<evidence type="ECO:0000256" key="12">
    <source>
        <dbReference type="SAM" id="Phobius"/>
    </source>
</evidence>
<dbReference type="VEuPathDB" id="FungiDB:PAAG_04534"/>
<organism evidence="14 15">
    <name type="scientific">Paracoccidioides lutzii (strain ATCC MYA-826 / Pb01)</name>
    <name type="common">Paracoccidioides brasiliensis</name>
    <dbReference type="NCBI Taxonomy" id="502779"/>
    <lineage>
        <taxon>Eukaryota</taxon>
        <taxon>Fungi</taxon>
        <taxon>Dikarya</taxon>
        <taxon>Ascomycota</taxon>
        <taxon>Pezizomycotina</taxon>
        <taxon>Eurotiomycetes</taxon>
        <taxon>Eurotiomycetidae</taxon>
        <taxon>Onygenales</taxon>
        <taxon>Ajellomycetaceae</taxon>
        <taxon>Paracoccidioides</taxon>
    </lineage>
</organism>
<comment type="subcellular location">
    <subcellularLocation>
        <location evidence="2">Endomembrane system</location>
    </subcellularLocation>
</comment>
<dbReference type="AlphaFoldDB" id="C1H190"/>
<feature type="signal peptide" evidence="13">
    <location>
        <begin position="1"/>
        <end position="32"/>
    </location>
</feature>
<dbReference type="EMBL" id="KN294002">
    <property type="protein sequence ID" value="EEH33484.1"/>
    <property type="molecule type" value="Genomic_DNA"/>
</dbReference>
<dbReference type="RefSeq" id="XP_002793624.1">
    <property type="nucleotide sequence ID" value="XM_002793578.2"/>
</dbReference>
<dbReference type="Pfam" id="PF03663">
    <property type="entry name" value="Glyco_hydro_76"/>
    <property type="match status" value="1"/>
</dbReference>
<sequence length="459" mass="50537">MRLFPHSSSRSTSQSCTAILLSTLLGAQVAQAVIPLTVDDPESIKGAAKIVAKKLVSYYTGWRPGDVPGNLPDPYYWWEAGAMFGALIDYWYYTGDDQYNEIVMQAMLHQTGPDFDYQPHNQSRTSGNDDQAFWGMAAMTAAETKFQDPAEDKPQWLALAQGVFNTQAPRWANHTCNGGLKWSINTFGSGWTYKNTISNGCFFNLASRLALYTGNTTYANWAEASWNWMSGVGLISPTYQFFDGTDDTTNCTRVNHVQWSYNSGVFLAGAASMYKYTNGDKKWEERVRGILKGIEIFFQNDVMTEVACERNGKCNVDQRSFKAYLSRWMAMTVKVAPFSRPLIMPKLRASAEAAAKQCSGPDNSCGLRWTKQAEFDGETGVGEQMSALEVIQANLVDSVPGPANERTGTSKGDPNAGLSDGRNDLPKLSEITMGDKVGAGFMTSIILLGVLGGAWWMMA</sequence>
<keyword evidence="6 10" id="KW-0378">Hydrolase</keyword>
<keyword evidence="7 12" id="KW-0472">Membrane</keyword>
<keyword evidence="5 13" id="KW-0732">Signal</keyword>
<feature type="transmembrane region" description="Helical" evidence="12">
    <location>
        <begin position="437"/>
        <end position="458"/>
    </location>
</feature>
<evidence type="ECO:0000256" key="4">
    <source>
        <dbReference type="ARBA" id="ARBA00012350"/>
    </source>
</evidence>
<name>C1H190_PARBA</name>
<keyword evidence="15" id="KW-1185">Reference proteome</keyword>
<dbReference type="PANTHER" id="PTHR12145:SF36">
    <property type="entry name" value="MANNAN ENDO-1,6-ALPHA-MANNOSIDASE DCW1"/>
    <property type="match status" value="1"/>
</dbReference>
<feature type="region of interest" description="Disordered" evidence="11">
    <location>
        <begin position="398"/>
        <end position="427"/>
    </location>
</feature>
<evidence type="ECO:0000256" key="2">
    <source>
        <dbReference type="ARBA" id="ARBA00004308"/>
    </source>
</evidence>
<dbReference type="PANTHER" id="PTHR12145">
    <property type="entry name" value="MANNAN ENDO-1,6-ALPHA-MANNOSIDASE DCW1"/>
    <property type="match status" value="1"/>
</dbReference>
<evidence type="ECO:0000256" key="13">
    <source>
        <dbReference type="SAM" id="SignalP"/>
    </source>
</evidence>
<dbReference type="eggNOG" id="ENOG502QSWP">
    <property type="taxonomic scope" value="Eukaryota"/>
</dbReference>
<dbReference type="EC" id="3.2.1.101" evidence="4 10"/>
<evidence type="ECO:0000256" key="11">
    <source>
        <dbReference type="SAM" id="MobiDB-lite"/>
    </source>
</evidence>
<dbReference type="InterPro" id="IPR008928">
    <property type="entry name" value="6-hairpin_glycosidase_sf"/>
</dbReference>